<organism evidence="1 2">
    <name type="scientific">Castilleja foliolosa</name>
    <dbReference type="NCBI Taxonomy" id="1961234"/>
    <lineage>
        <taxon>Eukaryota</taxon>
        <taxon>Viridiplantae</taxon>
        <taxon>Streptophyta</taxon>
        <taxon>Embryophyta</taxon>
        <taxon>Tracheophyta</taxon>
        <taxon>Spermatophyta</taxon>
        <taxon>Magnoliopsida</taxon>
        <taxon>eudicotyledons</taxon>
        <taxon>Gunneridae</taxon>
        <taxon>Pentapetalae</taxon>
        <taxon>asterids</taxon>
        <taxon>lamiids</taxon>
        <taxon>Lamiales</taxon>
        <taxon>Orobanchaceae</taxon>
        <taxon>Pedicularideae</taxon>
        <taxon>Castillejinae</taxon>
        <taxon>Castilleja</taxon>
    </lineage>
</organism>
<protein>
    <submittedName>
        <fullName evidence="1">Uncharacterized protein</fullName>
    </submittedName>
</protein>
<evidence type="ECO:0000313" key="1">
    <source>
        <dbReference type="EMBL" id="KAL3614040.1"/>
    </source>
</evidence>
<sequence length="125" mass="14097">MPGKIPEGSQLDFTIENTDNGLTNRFKAIGCTKHQSNKFSKSLMQSGADHILILIIYDDGMESDSEECSKLKKGKEKVNPEETVEMINEQAIAIVNVKDMKEKNVNGCDATYKSRNKKMRIKQEK</sequence>
<comment type="caution">
    <text evidence="1">The sequence shown here is derived from an EMBL/GenBank/DDBJ whole genome shotgun (WGS) entry which is preliminary data.</text>
</comment>
<keyword evidence="2" id="KW-1185">Reference proteome</keyword>
<reference evidence="2" key="1">
    <citation type="journal article" date="2024" name="IScience">
        <title>Strigolactones Initiate the Formation of Haustorium-like Structures in Castilleja.</title>
        <authorList>
            <person name="Buerger M."/>
            <person name="Peterson D."/>
            <person name="Chory J."/>
        </authorList>
    </citation>
    <scope>NUCLEOTIDE SEQUENCE [LARGE SCALE GENOMIC DNA]</scope>
</reference>
<gene>
    <name evidence="1" type="ORF">CASFOL_042114</name>
</gene>
<accession>A0ABD3B9K7</accession>
<dbReference type="Proteomes" id="UP001632038">
    <property type="component" value="Unassembled WGS sequence"/>
</dbReference>
<dbReference type="EMBL" id="JAVIJP010000107">
    <property type="protein sequence ID" value="KAL3614040.1"/>
    <property type="molecule type" value="Genomic_DNA"/>
</dbReference>
<name>A0ABD3B9K7_9LAMI</name>
<evidence type="ECO:0000313" key="2">
    <source>
        <dbReference type="Proteomes" id="UP001632038"/>
    </source>
</evidence>
<dbReference type="AlphaFoldDB" id="A0ABD3B9K7"/>
<proteinExistence type="predicted"/>